<feature type="region of interest" description="Disordered" evidence="1">
    <location>
        <begin position="29"/>
        <end position="63"/>
    </location>
</feature>
<dbReference type="Proteomes" id="UP001357485">
    <property type="component" value="Unassembled WGS sequence"/>
</dbReference>
<dbReference type="EMBL" id="JAVRRA010001716">
    <property type="protein sequence ID" value="KAK5279351.1"/>
    <property type="molecule type" value="Genomic_DNA"/>
</dbReference>
<proteinExistence type="predicted"/>
<evidence type="ECO:0000313" key="2">
    <source>
        <dbReference type="EMBL" id="KAK5279351.1"/>
    </source>
</evidence>
<dbReference type="InterPro" id="IPR013951">
    <property type="entry name" value="Rxt3"/>
</dbReference>
<feature type="non-terminal residue" evidence="2">
    <location>
        <position position="274"/>
    </location>
</feature>
<feature type="non-terminal residue" evidence="2">
    <location>
        <position position="1"/>
    </location>
</feature>
<evidence type="ECO:0000313" key="3">
    <source>
        <dbReference type="Proteomes" id="UP001357485"/>
    </source>
</evidence>
<organism evidence="2 3">
    <name type="scientific">Cryomyces antarcticus</name>
    <dbReference type="NCBI Taxonomy" id="329879"/>
    <lineage>
        <taxon>Eukaryota</taxon>
        <taxon>Fungi</taxon>
        <taxon>Dikarya</taxon>
        <taxon>Ascomycota</taxon>
        <taxon>Pezizomycotina</taxon>
        <taxon>Dothideomycetes</taxon>
        <taxon>Dothideomycetes incertae sedis</taxon>
        <taxon>Cryomyces</taxon>
    </lineage>
</organism>
<dbReference type="Pfam" id="PF08642">
    <property type="entry name" value="Rxt3"/>
    <property type="match status" value="1"/>
</dbReference>
<name>A0ABR0M5K7_9PEZI</name>
<comment type="caution">
    <text evidence="2">The sequence shown here is derived from an EMBL/GenBank/DDBJ whole genome shotgun (WGS) entry which is preliminary data.</text>
</comment>
<reference evidence="2 3" key="1">
    <citation type="submission" date="2023-08" db="EMBL/GenBank/DDBJ databases">
        <title>Black Yeasts Isolated from many extreme environments.</title>
        <authorList>
            <person name="Coleine C."/>
            <person name="Stajich J.E."/>
            <person name="Selbmann L."/>
        </authorList>
    </citation>
    <scope>NUCLEOTIDE SEQUENCE [LARGE SCALE GENOMIC DNA]</scope>
    <source>
        <strain evidence="2 3">CCFEE 536</strain>
    </source>
</reference>
<feature type="compositionally biased region" description="Polar residues" evidence="1">
    <location>
        <begin position="29"/>
        <end position="38"/>
    </location>
</feature>
<keyword evidence="3" id="KW-1185">Reference proteome</keyword>
<evidence type="ECO:0008006" key="4">
    <source>
        <dbReference type="Google" id="ProtNLM"/>
    </source>
</evidence>
<evidence type="ECO:0000256" key="1">
    <source>
        <dbReference type="SAM" id="MobiDB-lite"/>
    </source>
</evidence>
<protein>
    <recommendedName>
        <fullName evidence="4">Rxt3-domain-containing protein</fullName>
    </recommendedName>
</protein>
<accession>A0ABR0M5K7</accession>
<dbReference type="Gene3D" id="2.170.130.20">
    <property type="entry name" value="LCCL-like domain"/>
    <property type="match status" value="1"/>
</dbReference>
<sequence>PDEEPSTVQPVQQNPTSLTAFNTLKFNSNAAQAPNTGGTHHHHHHHALHPPRHHHHTPKPAAAVRKPTTTISSQQVLDSVAHLPRHHLGSHLYTTTVSLPPTALTSLDAKHLYASHPKLIPRFDGKENCTITVRVPRYFLSVDQREQICVARNIWGTDIHTDDTDPIAAAIHGGWIRGEWAKDVDTEMLDLEPTHDSEIEVDHTAVDSLQPLDAPPSVGPMTPPPDMDLHITLLILPALEAYASSVLRGLKSRAWGGNHDGMSFKILRLEWVDE</sequence>
<feature type="compositionally biased region" description="Basic residues" evidence="1">
    <location>
        <begin position="39"/>
        <end position="58"/>
    </location>
</feature>
<dbReference type="InterPro" id="IPR036609">
    <property type="entry name" value="LCCL_sf"/>
</dbReference>
<gene>
    <name evidence="2" type="ORF">LTR16_007766</name>
</gene>